<sequence length="347" mass="39558">MRKKILFIVGSVNQTSQMHQISAQLADEYDCWFSQFYADAKLINWGVRQGWLDHTILAGKFRTDAESYLRTNQLKIDYRAQQNKYDLAVVCTDLIVPSAIRATRSIWVQEGMIDEVTWLTKAVKALGLPRYFSVGTSLNGSSNLCNVYCTASEGYKSFFAKMGTDAQKIFVTGIPNFDNVRQFLRNDFPHRDYVMVATSDIRETFRSEDRPAFIKRAVEMANGRQLLFKLHPNEVWERAEAEIRAIAPADTLIFQQGNTNEMIANCAELITQYSTVVYVGMALGKPVSSYFDLDELRRLTPIQNGGTSAATIARICRDFLKFDGQREDFVKSYQYEPQGHGREHLSL</sequence>
<dbReference type="Proteomes" id="UP001597469">
    <property type="component" value="Unassembled WGS sequence"/>
</dbReference>
<keyword evidence="2" id="KW-1185">Reference proteome</keyword>
<proteinExistence type="predicted"/>
<dbReference type="RefSeq" id="WP_381527461.1">
    <property type="nucleotide sequence ID" value="NZ_JBHULN010000024.1"/>
</dbReference>
<accession>A0ABW5MCW7</accession>
<dbReference type="EMBL" id="JBHULN010000024">
    <property type="protein sequence ID" value="MFD2574109.1"/>
    <property type="molecule type" value="Genomic_DNA"/>
</dbReference>
<gene>
    <name evidence="1" type="ORF">ACFSUS_25965</name>
</gene>
<name>A0ABW5MCW7_9BACT</name>
<dbReference type="InterPro" id="IPR043148">
    <property type="entry name" value="TagF_C"/>
</dbReference>
<evidence type="ECO:0008006" key="3">
    <source>
        <dbReference type="Google" id="ProtNLM"/>
    </source>
</evidence>
<protein>
    <recommendedName>
        <fullName evidence="3">UDP-N-acetyl glucosamine 2-epimerase</fullName>
    </recommendedName>
</protein>
<dbReference type="Gene3D" id="3.40.50.12580">
    <property type="match status" value="1"/>
</dbReference>
<evidence type="ECO:0000313" key="1">
    <source>
        <dbReference type="EMBL" id="MFD2574109.1"/>
    </source>
</evidence>
<evidence type="ECO:0000313" key="2">
    <source>
        <dbReference type="Proteomes" id="UP001597469"/>
    </source>
</evidence>
<dbReference type="SUPFAM" id="SSF53756">
    <property type="entry name" value="UDP-Glycosyltransferase/glycogen phosphorylase"/>
    <property type="match status" value="1"/>
</dbReference>
<comment type="caution">
    <text evidence="1">The sequence shown here is derived from an EMBL/GenBank/DDBJ whole genome shotgun (WGS) entry which is preliminary data.</text>
</comment>
<reference evidence="2" key="1">
    <citation type="journal article" date="2019" name="Int. J. Syst. Evol. Microbiol.">
        <title>The Global Catalogue of Microorganisms (GCM) 10K type strain sequencing project: providing services to taxonomists for standard genome sequencing and annotation.</title>
        <authorList>
            <consortium name="The Broad Institute Genomics Platform"/>
            <consortium name="The Broad Institute Genome Sequencing Center for Infectious Disease"/>
            <person name="Wu L."/>
            <person name="Ma J."/>
        </authorList>
    </citation>
    <scope>NUCLEOTIDE SEQUENCE [LARGE SCALE GENOMIC DNA]</scope>
    <source>
        <strain evidence="2">KCTC 42805</strain>
    </source>
</reference>
<organism evidence="1 2">
    <name type="scientific">Spirosoma soli</name>
    <dbReference type="NCBI Taxonomy" id="1770529"/>
    <lineage>
        <taxon>Bacteria</taxon>
        <taxon>Pseudomonadati</taxon>
        <taxon>Bacteroidota</taxon>
        <taxon>Cytophagia</taxon>
        <taxon>Cytophagales</taxon>
        <taxon>Cytophagaceae</taxon>
        <taxon>Spirosoma</taxon>
    </lineage>
</organism>